<organism evidence="2 3">
    <name type="scientific">Limulus polyphemus</name>
    <name type="common">Atlantic horseshoe crab</name>
    <dbReference type="NCBI Taxonomy" id="6850"/>
    <lineage>
        <taxon>Eukaryota</taxon>
        <taxon>Metazoa</taxon>
        <taxon>Ecdysozoa</taxon>
        <taxon>Arthropoda</taxon>
        <taxon>Chelicerata</taxon>
        <taxon>Merostomata</taxon>
        <taxon>Xiphosura</taxon>
        <taxon>Limulidae</taxon>
        <taxon>Limulus</taxon>
    </lineage>
</organism>
<dbReference type="Proteomes" id="UP000694941">
    <property type="component" value="Unplaced"/>
</dbReference>
<evidence type="ECO:0000313" key="3">
    <source>
        <dbReference type="RefSeq" id="XP_013777416.1"/>
    </source>
</evidence>
<feature type="chain" id="PRO_5047043535" evidence="1">
    <location>
        <begin position="22"/>
        <end position="140"/>
    </location>
</feature>
<dbReference type="GeneID" id="106462078"/>
<keyword evidence="1" id="KW-0732">Signal</keyword>
<evidence type="ECO:0000313" key="2">
    <source>
        <dbReference type="Proteomes" id="UP000694941"/>
    </source>
</evidence>
<accession>A0ABM1B998</accession>
<keyword evidence="2" id="KW-1185">Reference proteome</keyword>
<name>A0ABM1B998_LIMPO</name>
<gene>
    <name evidence="3" type="primary">LOC106462078</name>
</gene>
<evidence type="ECO:0000256" key="1">
    <source>
        <dbReference type="SAM" id="SignalP"/>
    </source>
</evidence>
<feature type="signal peptide" evidence="1">
    <location>
        <begin position="1"/>
        <end position="21"/>
    </location>
</feature>
<proteinExistence type="predicted"/>
<protein>
    <submittedName>
        <fullName evidence="3">Uncharacterized protein LOC106462078</fullName>
    </submittedName>
</protein>
<reference evidence="3" key="1">
    <citation type="submission" date="2025-08" db="UniProtKB">
        <authorList>
            <consortium name="RefSeq"/>
        </authorList>
    </citation>
    <scope>IDENTIFICATION</scope>
    <source>
        <tissue evidence="3">Muscle</tissue>
    </source>
</reference>
<dbReference type="RefSeq" id="XP_013777416.1">
    <property type="nucleotide sequence ID" value="XM_013921962.2"/>
</dbReference>
<sequence length="140" mass="15457">MEITLVVVSIVLLSCGQMVVSNPEFIVEVLAETGFCASGIKDSVKTARYQCLRDSCPPEVKAIEENCTQKIFPGLEGAALVNKKCQDCAAEREFKLCLMMNMPDDDDSSGPEQGMMPREKKTVHEYIIGSMTKCFLQNPI</sequence>